<dbReference type="PIRSF" id="PIRSF036361">
    <property type="entry name" value="YunD"/>
    <property type="match status" value="1"/>
</dbReference>
<dbReference type="GO" id="GO:0000166">
    <property type="term" value="F:nucleotide binding"/>
    <property type="evidence" value="ECO:0007669"/>
    <property type="project" value="UniProtKB-KW"/>
</dbReference>
<dbReference type="PANTHER" id="PTHR11575:SF23">
    <property type="entry name" value="5-NUCLEOTIDASE FAMILY PROTEIN"/>
    <property type="match status" value="1"/>
</dbReference>
<proteinExistence type="inferred from homology"/>
<dbReference type="GO" id="GO:0008768">
    <property type="term" value="F:UDP-sugar diphosphatase activity"/>
    <property type="evidence" value="ECO:0007669"/>
    <property type="project" value="TreeGrafter"/>
</dbReference>
<dbReference type="InterPro" id="IPR029052">
    <property type="entry name" value="Metallo-depent_PP-like"/>
</dbReference>
<evidence type="ECO:0000256" key="1">
    <source>
        <dbReference type="ARBA" id="ARBA00022729"/>
    </source>
</evidence>
<keyword evidence="2" id="KW-0547">Nucleotide-binding</keyword>
<organism evidence="5 6">
    <name type="scientific">Leuconostoc holzapfelii</name>
    <dbReference type="NCBI Taxonomy" id="434464"/>
    <lineage>
        <taxon>Bacteria</taxon>
        <taxon>Bacillati</taxon>
        <taxon>Bacillota</taxon>
        <taxon>Bacilli</taxon>
        <taxon>Lactobacillales</taxon>
        <taxon>Lactobacillaceae</taxon>
        <taxon>Leuconostoc</taxon>
    </lineage>
</organism>
<gene>
    <name evidence="5" type="ORF">HF966_05360</name>
</gene>
<dbReference type="GO" id="GO:0009166">
    <property type="term" value="P:nucleotide catabolic process"/>
    <property type="evidence" value="ECO:0007669"/>
    <property type="project" value="InterPro"/>
</dbReference>
<dbReference type="AlphaFoldDB" id="A0A846ZH83"/>
<evidence type="ECO:0000256" key="2">
    <source>
        <dbReference type="RuleBase" id="RU362119"/>
    </source>
</evidence>
<evidence type="ECO:0000313" key="5">
    <source>
        <dbReference type="EMBL" id="NKZ18600.1"/>
    </source>
</evidence>
<comment type="similarity">
    <text evidence="2">Belongs to the 5'-nucleotidase family.</text>
</comment>
<dbReference type="GO" id="GO:0046872">
    <property type="term" value="F:metal ion binding"/>
    <property type="evidence" value="ECO:0007669"/>
    <property type="project" value="InterPro"/>
</dbReference>
<protein>
    <submittedName>
        <fullName evidence="5">Bifunctional metallophosphatase/5'-nucleotidase</fullName>
    </submittedName>
</protein>
<dbReference type="RefSeq" id="WP_168676899.1">
    <property type="nucleotide sequence ID" value="NZ_BPKV01000007.1"/>
</dbReference>
<dbReference type="GO" id="GO:0008253">
    <property type="term" value="F:5'-nucleotidase activity"/>
    <property type="evidence" value="ECO:0007669"/>
    <property type="project" value="TreeGrafter"/>
</dbReference>
<evidence type="ECO:0000259" key="3">
    <source>
        <dbReference type="Pfam" id="PF00149"/>
    </source>
</evidence>
<dbReference type="EMBL" id="JAAXPO010000005">
    <property type="protein sequence ID" value="NKZ18600.1"/>
    <property type="molecule type" value="Genomic_DNA"/>
</dbReference>
<dbReference type="Proteomes" id="UP000590460">
    <property type="component" value="Unassembled WGS sequence"/>
</dbReference>
<dbReference type="InterPro" id="IPR036907">
    <property type="entry name" value="5'-Nucleotdase_C_sf"/>
</dbReference>
<name>A0A846ZH83_9LACO</name>
<sequence length="449" mass="49851">MASETIHLLHTNDVHSHLENWPRIQRFLLDQQAQDVQCLTFDIGDAIDRLHPLTDATMGKGNVALMNAVHYDAVTIGNNEGLVLPHEAMATLYEQANFDVVVSNLKTLPDLTQPAWAKPYKILTTTQGTRIGVLGLTAPYTLTYPALGWQPEPVDATIDRLLPVLQAQADVVILLSHLGLPTDEELAEKYPIDVIIGAHTHHLLEHGKMVNGTLLAAAGRYGNHVGEIILTLENHQVTAQTARVTPTYEMAEADDDFQMIHGWLQTGKTLLKKQVITQIPRDISADEQSYDALRALKAYFGVSIAMVSTGMFVDDLPAGVLSDYELLESMPHAINPMLMTLTGADIVQMLSEITDQQARLATLAIKGSGFRGKAFGYLRFNGLDHDAKGQIWLAGEKLVLDQTYQIATLDHYKWLPFFPVIQQAPVDIAQSLLLRELMAQYYRTKYQKV</sequence>
<reference evidence="5 6" key="1">
    <citation type="submission" date="2020-04" db="EMBL/GenBank/DDBJ databases">
        <title>MicrobeNet Type strains.</title>
        <authorList>
            <person name="Nicholson A.C."/>
        </authorList>
    </citation>
    <scope>NUCLEOTIDE SEQUENCE [LARGE SCALE GENOMIC DNA]</scope>
    <source>
        <strain evidence="5 6">CCUG 54536</strain>
    </source>
</reference>
<dbReference type="GO" id="GO:0030288">
    <property type="term" value="C:outer membrane-bounded periplasmic space"/>
    <property type="evidence" value="ECO:0007669"/>
    <property type="project" value="TreeGrafter"/>
</dbReference>
<dbReference type="InterPro" id="IPR006146">
    <property type="entry name" value="5'-Nucleotdase_CS"/>
</dbReference>
<dbReference type="SUPFAM" id="SSF55816">
    <property type="entry name" value="5'-nucleotidase (syn. UDP-sugar hydrolase), C-terminal domain"/>
    <property type="match status" value="1"/>
</dbReference>
<dbReference type="PROSITE" id="PS00785">
    <property type="entry name" value="5_NUCLEOTIDASE_1"/>
    <property type="match status" value="1"/>
</dbReference>
<comment type="caution">
    <text evidence="5">The sequence shown here is derived from an EMBL/GenBank/DDBJ whole genome shotgun (WGS) entry which is preliminary data.</text>
</comment>
<evidence type="ECO:0000259" key="4">
    <source>
        <dbReference type="Pfam" id="PF02872"/>
    </source>
</evidence>
<dbReference type="InterPro" id="IPR004843">
    <property type="entry name" value="Calcineurin-like_PHP"/>
</dbReference>
<evidence type="ECO:0000313" key="6">
    <source>
        <dbReference type="Proteomes" id="UP000590460"/>
    </source>
</evidence>
<dbReference type="PRINTS" id="PR01607">
    <property type="entry name" value="APYRASEFAMLY"/>
</dbReference>
<dbReference type="Gene3D" id="3.60.21.10">
    <property type="match status" value="1"/>
</dbReference>
<feature type="domain" description="5'-Nucleotidase C-terminal" evidence="4">
    <location>
        <begin position="295"/>
        <end position="411"/>
    </location>
</feature>
<dbReference type="SUPFAM" id="SSF56300">
    <property type="entry name" value="Metallo-dependent phosphatases"/>
    <property type="match status" value="1"/>
</dbReference>
<keyword evidence="1" id="KW-0732">Signal</keyword>
<dbReference type="InterPro" id="IPR006179">
    <property type="entry name" value="5_nucleotidase/apyrase"/>
</dbReference>
<dbReference type="CDD" id="cd00845">
    <property type="entry name" value="MPP_UshA_N_like"/>
    <property type="match status" value="1"/>
</dbReference>
<accession>A0A846ZH83</accession>
<dbReference type="Pfam" id="PF02872">
    <property type="entry name" value="5_nucleotid_C"/>
    <property type="match status" value="1"/>
</dbReference>
<feature type="domain" description="Calcineurin-like phosphoesterase" evidence="3">
    <location>
        <begin position="7"/>
        <end position="202"/>
    </location>
</feature>
<dbReference type="PANTHER" id="PTHR11575">
    <property type="entry name" value="5'-NUCLEOTIDASE-RELATED"/>
    <property type="match status" value="1"/>
</dbReference>
<dbReference type="Gene3D" id="3.90.780.10">
    <property type="entry name" value="5'-Nucleotidase, C-terminal domain"/>
    <property type="match status" value="1"/>
</dbReference>
<dbReference type="InterPro" id="IPR011240">
    <property type="entry name" value="Pesterase_YunD"/>
</dbReference>
<dbReference type="InterPro" id="IPR008334">
    <property type="entry name" value="5'-Nucleotdase_C"/>
</dbReference>
<keyword evidence="2" id="KW-0378">Hydrolase</keyword>
<dbReference type="Pfam" id="PF00149">
    <property type="entry name" value="Metallophos"/>
    <property type="match status" value="1"/>
</dbReference>